<keyword evidence="9" id="KW-0472">Membrane</keyword>
<gene>
    <name evidence="11" type="primary">epsN</name>
    <name evidence="11" type="ORF">tloyanaT_02220</name>
</gene>
<keyword evidence="12" id="KW-1185">Reference proteome</keyword>
<evidence type="ECO:0000313" key="11">
    <source>
        <dbReference type="EMBL" id="GLX83970.1"/>
    </source>
</evidence>
<dbReference type="Proteomes" id="UP001157134">
    <property type="component" value="Unassembled WGS sequence"/>
</dbReference>
<protein>
    <recommendedName>
        <fullName evidence="3">Type II secretion system protein N</fullName>
    </recommendedName>
    <alternativeName>
        <fullName evidence="10">General secretion pathway protein N</fullName>
    </alternativeName>
</protein>
<evidence type="ECO:0000256" key="4">
    <source>
        <dbReference type="ARBA" id="ARBA00022448"/>
    </source>
</evidence>
<organism evidence="11 12">
    <name type="scientific">Thalassotalea loyana</name>
    <dbReference type="NCBI Taxonomy" id="280483"/>
    <lineage>
        <taxon>Bacteria</taxon>
        <taxon>Pseudomonadati</taxon>
        <taxon>Pseudomonadota</taxon>
        <taxon>Gammaproteobacteria</taxon>
        <taxon>Alteromonadales</taxon>
        <taxon>Colwelliaceae</taxon>
        <taxon>Thalassotalea</taxon>
    </lineage>
</organism>
<evidence type="ECO:0000256" key="5">
    <source>
        <dbReference type="ARBA" id="ARBA00022475"/>
    </source>
</evidence>
<comment type="caution">
    <text evidence="11">The sequence shown here is derived from an EMBL/GenBank/DDBJ whole genome shotgun (WGS) entry which is preliminary data.</text>
</comment>
<keyword evidence="6" id="KW-0997">Cell inner membrane</keyword>
<keyword evidence="5" id="KW-1003">Cell membrane</keyword>
<accession>A0ABQ6H757</accession>
<evidence type="ECO:0000256" key="3">
    <source>
        <dbReference type="ARBA" id="ARBA00021563"/>
    </source>
</evidence>
<name>A0ABQ6H757_9GAMM</name>
<evidence type="ECO:0000256" key="7">
    <source>
        <dbReference type="ARBA" id="ARBA00022692"/>
    </source>
</evidence>
<dbReference type="RefSeq" id="WP_284295519.1">
    <property type="nucleotide sequence ID" value="NZ_BSSV01000001.1"/>
</dbReference>
<keyword evidence="4" id="KW-0813">Transport</keyword>
<reference evidence="11 12" key="1">
    <citation type="submission" date="2023-03" db="EMBL/GenBank/DDBJ databases">
        <title>Thalassotalea loyana LMG 22536T draft genome sequence.</title>
        <authorList>
            <person name="Sawabe T."/>
        </authorList>
    </citation>
    <scope>NUCLEOTIDE SEQUENCE [LARGE SCALE GENOMIC DNA]</scope>
    <source>
        <strain evidence="11 12">LMG 22536</strain>
    </source>
</reference>
<evidence type="ECO:0000256" key="2">
    <source>
        <dbReference type="ARBA" id="ARBA00007208"/>
    </source>
</evidence>
<dbReference type="EMBL" id="BSSV01000001">
    <property type="protein sequence ID" value="GLX83970.1"/>
    <property type="molecule type" value="Genomic_DNA"/>
</dbReference>
<keyword evidence="8" id="KW-0653">Protein transport</keyword>
<dbReference type="InterPro" id="IPR022792">
    <property type="entry name" value="T2SS_protein-GspN"/>
</dbReference>
<keyword evidence="7" id="KW-0812">Transmembrane</keyword>
<evidence type="ECO:0000256" key="8">
    <source>
        <dbReference type="ARBA" id="ARBA00022927"/>
    </source>
</evidence>
<evidence type="ECO:0000313" key="12">
    <source>
        <dbReference type="Proteomes" id="UP001157134"/>
    </source>
</evidence>
<evidence type="ECO:0000256" key="1">
    <source>
        <dbReference type="ARBA" id="ARBA00004533"/>
    </source>
</evidence>
<evidence type="ECO:0000256" key="10">
    <source>
        <dbReference type="ARBA" id="ARBA00030772"/>
    </source>
</evidence>
<proteinExistence type="inferred from homology"/>
<evidence type="ECO:0000256" key="6">
    <source>
        <dbReference type="ARBA" id="ARBA00022519"/>
    </source>
</evidence>
<evidence type="ECO:0000256" key="9">
    <source>
        <dbReference type="ARBA" id="ARBA00023136"/>
    </source>
</evidence>
<comment type="subcellular location">
    <subcellularLocation>
        <location evidence="1">Cell inner membrane</location>
    </subcellularLocation>
</comment>
<sequence length="247" mass="26704">MKKWFGFGAVFIVCYLIFLIATAPASLVLNQVKLPKDVMVQGLSGSIWHAKAQKVYVQNTVIENVNAELDVISLLSFSPSVDVTFGDAMLPGPEGAMAVSFVSGNLHINDANVLLPANMIAQQLPLPIPMAAQGVVELDIPSYEQGKPLCQSLTGSVNWRRAKVNAMEQSITLGRIGGDLRCDKGAIALEIKPDNTLGLSYNAFIGANFKVSGNGYLTPGNEFPEQLKDVLPFIGSPDRQGRYRLRL</sequence>
<dbReference type="Pfam" id="PF01203">
    <property type="entry name" value="T2SSN"/>
    <property type="match status" value="1"/>
</dbReference>
<comment type="similarity">
    <text evidence="2">Belongs to the GSP N family.</text>
</comment>